<feature type="transmembrane region" description="Helical" evidence="7">
    <location>
        <begin position="53"/>
        <end position="74"/>
    </location>
</feature>
<feature type="transmembrane region" description="Helical" evidence="7">
    <location>
        <begin position="214"/>
        <end position="232"/>
    </location>
</feature>
<organism evidence="9 10">
    <name type="scientific">Actinomadura alba</name>
    <dbReference type="NCBI Taxonomy" id="406431"/>
    <lineage>
        <taxon>Bacteria</taxon>
        <taxon>Bacillati</taxon>
        <taxon>Actinomycetota</taxon>
        <taxon>Actinomycetes</taxon>
        <taxon>Streptosporangiales</taxon>
        <taxon>Thermomonosporaceae</taxon>
        <taxon>Actinomadura</taxon>
    </lineage>
</organism>
<dbReference type="NCBIfam" id="TIGR00544">
    <property type="entry name" value="lgt"/>
    <property type="match status" value="1"/>
</dbReference>
<feature type="compositionally biased region" description="Pro residues" evidence="8">
    <location>
        <begin position="330"/>
        <end position="340"/>
    </location>
</feature>
<keyword evidence="6 7" id="KW-0472">Membrane</keyword>
<dbReference type="EC" id="2.5.1.145" evidence="7"/>
<comment type="subcellular location">
    <subcellularLocation>
        <location evidence="7">Cell membrane</location>
        <topology evidence="7">Multi-pass membrane protein</topology>
    </subcellularLocation>
</comment>
<dbReference type="Pfam" id="PF01790">
    <property type="entry name" value="LGT"/>
    <property type="match status" value="1"/>
</dbReference>
<evidence type="ECO:0000256" key="1">
    <source>
        <dbReference type="ARBA" id="ARBA00007150"/>
    </source>
</evidence>
<dbReference type="PANTHER" id="PTHR30589">
    <property type="entry name" value="PROLIPOPROTEIN DIACYLGLYCERYL TRANSFERASE"/>
    <property type="match status" value="1"/>
</dbReference>
<gene>
    <name evidence="7" type="primary">lgt</name>
    <name evidence="9" type="ORF">HKK74_27440</name>
</gene>
<feature type="binding site" evidence="7">
    <location>
        <position position="142"/>
    </location>
    <ligand>
        <name>a 1,2-diacyl-sn-glycero-3-phospho-(1'-sn-glycerol)</name>
        <dbReference type="ChEBI" id="CHEBI:64716"/>
    </ligand>
</feature>
<dbReference type="InterPro" id="IPR001640">
    <property type="entry name" value="Lgt"/>
</dbReference>
<dbReference type="HAMAP" id="MF_01147">
    <property type="entry name" value="Lgt"/>
    <property type="match status" value="1"/>
</dbReference>
<keyword evidence="2 7" id="KW-1003">Cell membrane</keyword>
<comment type="similarity">
    <text evidence="1 7">Belongs to the Lgt family.</text>
</comment>
<comment type="catalytic activity">
    <reaction evidence="7">
        <text>L-cysteinyl-[prolipoprotein] + a 1,2-diacyl-sn-glycero-3-phospho-(1'-sn-glycerol) = an S-1,2-diacyl-sn-glyceryl-L-cysteinyl-[prolipoprotein] + sn-glycerol 1-phosphate + H(+)</text>
        <dbReference type="Rhea" id="RHEA:56712"/>
        <dbReference type="Rhea" id="RHEA-COMP:14679"/>
        <dbReference type="Rhea" id="RHEA-COMP:14680"/>
        <dbReference type="ChEBI" id="CHEBI:15378"/>
        <dbReference type="ChEBI" id="CHEBI:29950"/>
        <dbReference type="ChEBI" id="CHEBI:57685"/>
        <dbReference type="ChEBI" id="CHEBI:64716"/>
        <dbReference type="ChEBI" id="CHEBI:140658"/>
        <dbReference type="EC" id="2.5.1.145"/>
    </reaction>
</comment>
<feature type="transmembrane region" description="Helical" evidence="7">
    <location>
        <begin position="121"/>
        <end position="141"/>
    </location>
</feature>
<keyword evidence="10" id="KW-1185">Reference proteome</keyword>
<dbReference type="GO" id="GO:0016757">
    <property type="term" value="F:glycosyltransferase activity"/>
    <property type="evidence" value="ECO:0007669"/>
    <property type="project" value="UniProtKB-KW"/>
</dbReference>
<sequence>MQPLASLPSPSDGVWHLGPLPLRAYALMIIIGIVVAIWLGERRWTARGGTPNVVVDVAVWTVPFGLVGGRLYHVITDYERYFGDGQDPVNVLKIWHGGLGIWGAIALGAVGAWIGCRRRGISLGAFGDAVAPGIALAQAIGRWGNWWNQELYGKPLNTWWAVKIDAAHRPADPKYADIATYHPTFLYESLWCVGVAVLVIWAGRRFRLTHGRTFALYVAAYTVGRFWIESLRIDDAHHLLGMRLNNWTALIVFIGAVAYLWQARGRAGGEEAVTVAAAGVETASSTADTADPVPAGSVAAPAAVQVEKSASGSPQAGPVAVATDERETPPPDAPDAPVPGAPESATADEPVAPGGETAGAATEQLADQTTGAATEQAADEAAGGDGDRDPEEPGDESGTPAVDEPRPPAQEDAAEGDSAVAGDRSKTAGPSAEEAADKEPS</sequence>
<dbReference type="EMBL" id="JABVEC010000024">
    <property type="protein sequence ID" value="MBC6469201.1"/>
    <property type="molecule type" value="Genomic_DNA"/>
</dbReference>
<feature type="transmembrane region" description="Helical" evidence="7">
    <location>
        <begin position="185"/>
        <end position="202"/>
    </location>
</feature>
<keyword evidence="5 7" id="KW-1133">Transmembrane helix</keyword>
<dbReference type="PANTHER" id="PTHR30589:SF0">
    <property type="entry name" value="PHOSPHATIDYLGLYCEROL--PROLIPOPROTEIN DIACYLGLYCERYL TRANSFERASE"/>
    <property type="match status" value="1"/>
</dbReference>
<evidence type="ECO:0000256" key="8">
    <source>
        <dbReference type="SAM" id="MobiDB-lite"/>
    </source>
</evidence>
<feature type="region of interest" description="Disordered" evidence="8">
    <location>
        <begin position="304"/>
        <end position="441"/>
    </location>
</feature>
<feature type="transmembrane region" description="Helical" evidence="7">
    <location>
        <begin position="94"/>
        <end position="114"/>
    </location>
</feature>
<comment type="function">
    <text evidence="7">Catalyzes the transfer of the diacylglyceryl group from phosphatidylglycerol to the sulfhydryl group of the N-terminal cysteine of a prolipoprotein, the first step in the formation of mature lipoproteins.</text>
</comment>
<evidence type="ECO:0000256" key="7">
    <source>
        <dbReference type="HAMAP-Rule" id="MF_01147"/>
    </source>
</evidence>
<evidence type="ECO:0000256" key="3">
    <source>
        <dbReference type="ARBA" id="ARBA00022679"/>
    </source>
</evidence>
<accession>A0ABR7LWH5</accession>
<evidence type="ECO:0000256" key="5">
    <source>
        <dbReference type="ARBA" id="ARBA00022989"/>
    </source>
</evidence>
<proteinExistence type="inferred from homology"/>
<comment type="pathway">
    <text evidence="7">Protein modification; lipoprotein biosynthesis (diacylglyceryl transfer).</text>
</comment>
<evidence type="ECO:0000313" key="9">
    <source>
        <dbReference type="EMBL" id="MBC6469201.1"/>
    </source>
</evidence>
<keyword evidence="9" id="KW-0328">Glycosyltransferase</keyword>
<evidence type="ECO:0000313" key="10">
    <source>
        <dbReference type="Proteomes" id="UP000805614"/>
    </source>
</evidence>
<evidence type="ECO:0000256" key="4">
    <source>
        <dbReference type="ARBA" id="ARBA00022692"/>
    </source>
</evidence>
<protein>
    <recommendedName>
        <fullName evidence="7">Phosphatidylglycerol--prolipoprotein diacylglyceryl transferase</fullName>
        <ecNumber evidence="7">2.5.1.145</ecNumber>
    </recommendedName>
</protein>
<keyword evidence="4 7" id="KW-0812">Transmembrane</keyword>
<feature type="compositionally biased region" description="Low complexity" evidence="8">
    <location>
        <begin position="354"/>
        <end position="381"/>
    </location>
</feature>
<keyword evidence="3 7" id="KW-0808">Transferase</keyword>
<reference evidence="9 10" key="1">
    <citation type="submission" date="2020-06" db="EMBL/GenBank/DDBJ databases">
        <title>Actinomadura xiongansis sp. nov., isolated from soil of Baiyangdian.</title>
        <authorList>
            <person name="Zhang X."/>
        </authorList>
    </citation>
    <scope>NUCLEOTIDE SEQUENCE [LARGE SCALE GENOMIC DNA]</scope>
    <source>
        <strain evidence="9 10">HBUM206468</strain>
    </source>
</reference>
<dbReference type="Proteomes" id="UP000805614">
    <property type="component" value="Unassembled WGS sequence"/>
</dbReference>
<evidence type="ECO:0000256" key="6">
    <source>
        <dbReference type="ARBA" id="ARBA00023136"/>
    </source>
</evidence>
<feature type="transmembrane region" description="Helical" evidence="7">
    <location>
        <begin position="244"/>
        <end position="261"/>
    </location>
</feature>
<dbReference type="RefSeq" id="WP_187246239.1">
    <property type="nucleotide sequence ID" value="NZ_BAAAOK010000015.1"/>
</dbReference>
<evidence type="ECO:0000256" key="2">
    <source>
        <dbReference type="ARBA" id="ARBA00022475"/>
    </source>
</evidence>
<feature type="transmembrane region" description="Helical" evidence="7">
    <location>
        <begin position="20"/>
        <end position="41"/>
    </location>
</feature>
<name>A0ABR7LWH5_9ACTN</name>
<comment type="caution">
    <text evidence="9">The sequence shown here is derived from an EMBL/GenBank/DDBJ whole genome shotgun (WGS) entry which is preliminary data.</text>
</comment>